<dbReference type="PRINTS" id="PR01036">
    <property type="entry name" value="TCRTETB"/>
</dbReference>
<dbReference type="GO" id="GO:0005886">
    <property type="term" value="C:plasma membrane"/>
    <property type="evidence" value="ECO:0007669"/>
    <property type="project" value="TreeGrafter"/>
</dbReference>
<dbReference type="PROSITE" id="PS50850">
    <property type="entry name" value="MFS"/>
    <property type="match status" value="1"/>
</dbReference>
<feature type="transmembrane region" description="Helical" evidence="6">
    <location>
        <begin position="104"/>
        <end position="123"/>
    </location>
</feature>
<evidence type="ECO:0000256" key="1">
    <source>
        <dbReference type="ARBA" id="ARBA00004141"/>
    </source>
</evidence>
<evidence type="ECO:0000256" key="5">
    <source>
        <dbReference type="SAM" id="MobiDB-lite"/>
    </source>
</evidence>
<feature type="transmembrane region" description="Helical" evidence="6">
    <location>
        <begin position="162"/>
        <end position="184"/>
    </location>
</feature>
<keyword evidence="2 6" id="KW-0812">Transmembrane</keyword>
<dbReference type="GO" id="GO:0022857">
    <property type="term" value="F:transmembrane transporter activity"/>
    <property type="evidence" value="ECO:0007669"/>
    <property type="project" value="InterPro"/>
</dbReference>
<feature type="transmembrane region" description="Helical" evidence="6">
    <location>
        <begin position="129"/>
        <end position="150"/>
    </location>
</feature>
<dbReference type="PANTHER" id="PTHR23501:SF43">
    <property type="entry name" value="MULTIDRUG TRANSPORTER, PUTATIVE (AFU_ORTHOLOGUE AFUA_6G03040)-RELATED"/>
    <property type="match status" value="1"/>
</dbReference>
<dbReference type="RefSeq" id="XP_040764657.1">
    <property type="nucleotide sequence ID" value="XM_040906395.1"/>
</dbReference>
<dbReference type="SUPFAM" id="SSF103473">
    <property type="entry name" value="MFS general substrate transporter"/>
    <property type="match status" value="1"/>
</dbReference>
<feature type="transmembrane region" description="Helical" evidence="6">
    <location>
        <begin position="190"/>
        <end position="210"/>
    </location>
</feature>
<dbReference type="Gene3D" id="1.20.1250.20">
    <property type="entry name" value="MFS general substrate transporter like domains"/>
    <property type="match status" value="1"/>
</dbReference>
<gene>
    <name evidence="8" type="ORF">LAESUDRAFT_699873</name>
</gene>
<accession>A0A165EF28</accession>
<feature type="transmembrane region" description="Helical" evidence="6">
    <location>
        <begin position="263"/>
        <end position="280"/>
    </location>
</feature>
<evidence type="ECO:0000313" key="8">
    <source>
        <dbReference type="EMBL" id="KZT06917.1"/>
    </source>
</evidence>
<feature type="transmembrane region" description="Helical" evidence="6">
    <location>
        <begin position="366"/>
        <end position="386"/>
    </location>
</feature>
<dbReference type="OrthoDB" id="10021397at2759"/>
<organism evidence="8 9">
    <name type="scientific">Laetiporus sulphureus 93-53</name>
    <dbReference type="NCBI Taxonomy" id="1314785"/>
    <lineage>
        <taxon>Eukaryota</taxon>
        <taxon>Fungi</taxon>
        <taxon>Dikarya</taxon>
        <taxon>Basidiomycota</taxon>
        <taxon>Agaricomycotina</taxon>
        <taxon>Agaricomycetes</taxon>
        <taxon>Polyporales</taxon>
        <taxon>Laetiporus</taxon>
    </lineage>
</organism>
<keyword evidence="3 6" id="KW-1133">Transmembrane helix</keyword>
<dbReference type="InterPro" id="IPR011701">
    <property type="entry name" value="MFS"/>
</dbReference>
<feature type="transmembrane region" description="Helical" evidence="6">
    <location>
        <begin position="37"/>
        <end position="64"/>
    </location>
</feature>
<evidence type="ECO:0000256" key="4">
    <source>
        <dbReference type="ARBA" id="ARBA00023136"/>
    </source>
</evidence>
<feature type="transmembrane region" description="Helical" evidence="6">
    <location>
        <begin position="340"/>
        <end position="359"/>
    </location>
</feature>
<feature type="transmembrane region" description="Helical" evidence="6">
    <location>
        <begin position="76"/>
        <end position="92"/>
    </location>
</feature>
<dbReference type="Proteomes" id="UP000076871">
    <property type="component" value="Unassembled WGS sequence"/>
</dbReference>
<protein>
    <submittedName>
        <fullName evidence="8">MFS general substrate transporter</fullName>
    </submittedName>
</protein>
<proteinExistence type="predicted"/>
<sequence length="602" mass="64819">MEKNKASDEASSRNQSPALPADAYNEEAYHINGHKRIVVLIALGLVLFISALDSTIVSVALSVIGSDFNDYSRSSWIVTAYLITYTAFLPIVSKFTDILGRRPVLVFSTIFFMIWSGACGGAKTMNQLIVFRAMQGIGGSAIYSAVIVTLSTFVSKQEVAKYTPMIGVVYALSSVAGPLVGGAIVSHTHWGWIFFVNLPIGFVGTILLLYGLSDPYRDQLNWRSVSRRVDWIGSFLLLASSVLLCFGLQVGGTKGYPWVSAKVLAPLIISGCIVPGFIYFETRHPEPLVPLRLFRIRNFAFIILFTLCLGAGFFTVIIYLPQRMEIVNLLSAITSGVRMLPQLMLVGVVSFISGAIVMITRRYLVLMWFSSCVGAIGCGLLTTLTAQTRFSQQYGFEALIGFSVGITIPVSTMIVQFSTDRPDLASATGFQSFARQLGSVVAISISTAVLNSRVEAKLNMLEGTDSPLASAALREAILEDPTGVMSELSASAREYVQAAYSDGFSKVFLAGAVWLAVSALATFALEHKLPPELERKKPVVGVAESKGPEGETVVDVDVPSQEKSADVKGQQEATQPMTVESKIDPMQGGSGSVDQGAADGRV</sequence>
<evidence type="ECO:0000256" key="3">
    <source>
        <dbReference type="ARBA" id="ARBA00022989"/>
    </source>
</evidence>
<dbReference type="Pfam" id="PF07690">
    <property type="entry name" value="MFS_1"/>
    <property type="match status" value="1"/>
</dbReference>
<keyword evidence="4 6" id="KW-0472">Membrane</keyword>
<dbReference type="GeneID" id="63823424"/>
<feature type="transmembrane region" description="Helical" evidence="6">
    <location>
        <begin position="398"/>
        <end position="417"/>
    </location>
</feature>
<dbReference type="InParanoid" id="A0A165EF28"/>
<dbReference type="InterPro" id="IPR020846">
    <property type="entry name" value="MFS_dom"/>
</dbReference>
<comment type="subcellular location">
    <subcellularLocation>
        <location evidence="1">Membrane</location>
        <topology evidence="1">Multi-pass membrane protein</topology>
    </subcellularLocation>
</comment>
<dbReference type="Gene3D" id="1.20.1720.10">
    <property type="entry name" value="Multidrug resistance protein D"/>
    <property type="match status" value="1"/>
</dbReference>
<feature type="domain" description="Major facilitator superfamily (MFS) profile" evidence="7">
    <location>
        <begin position="39"/>
        <end position="530"/>
    </location>
</feature>
<feature type="transmembrane region" description="Helical" evidence="6">
    <location>
        <begin position="231"/>
        <end position="251"/>
    </location>
</feature>
<reference evidence="8 9" key="1">
    <citation type="journal article" date="2016" name="Mol. Biol. Evol.">
        <title>Comparative Genomics of Early-Diverging Mushroom-Forming Fungi Provides Insights into the Origins of Lignocellulose Decay Capabilities.</title>
        <authorList>
            <person name="Nagy L.G."/>
            <person name="Riley R."/>
            <person name="Tritt A."/>
            <person name="Adam C."/>
            <person name="Daum C."/>
            <person name="Floudas D."/>
            <person name="Sun H."/>
            <person name="Yadav J.S."/>
            <person name="Pangilinan J."/>
            <person name="Larsson K.H."/>
            <person name="Matsuura K."/>
            <person name="Barry K."/>
            <person name="Labutti K."/>
            <person name="Kuo R."/>
            <person name="Ohm R.A."/>
            <person name="Bhattacharya S.S."/>
            <person name="Shirouzu T."/>
            <person name="Yoshinaga Y."/>
            <person name="Martin F.M."/>
            <person name="Grigoriev I.V."/>
            <person name="Hibbett D.S."/>
        </authorList>
    </citation>
    <scope>NUCLEOTIDE SEQUENCE [LARGE SCALE GENOMIC DNA]</scope>
    <source>
        <strain evidence="8 9">93-53</strain>
    </source>
</reference>
<dbReference type="InterPro" id="IPR036259">
    <property type="entry name" value="MFS_trans_sf"/>
</dbReference>
<feature type="transmembrane region" description="Helical" evidence="6">
    <location>
        <begin position="507"/>
        <end position="525"/>
    </location>
</feature>
<evidence type="ECO:0000256" key="6">
    <source>
        <dbReference type="SAM" id="Phobius"/>
    </source>
</evidence>
<name>A0A165EF28_9APHY</name>
<feature type="transmembrane region" description="Helical" evidence="6">
    <location>
        <begin position="301"/>
        <end position="320"/>
    </location>
</feature>
<feature type="region of interest" description="Disordered" evidence="5">
    <location>
        <begin position="542"/>
        <end position="602"/>
    </location>
</feature>
<dbReference type="CDD" id="cd17502">
    <property type="entry name" value="MFS_Azr1_MDR_like"/>
    <property type="match status" value="1"/>
</dbReference>
<dbReference type="AlphaFoldDB" id="A0A165EF28"/>
<dbReference type="EMBL" id="KV427622">
    <property type="protein sequence ID" value="KZT06917.1"/>
    <property type="molecule type" value="Genomic_DNA"/>
</dbReference>
<evidence type="ECO:0000259" key="7">
    <source>
        <dbReference type="PROSITE" id="PS50850"/>
    </source>
</evidence>
<evidence type="ECO:0000256" key="2">
    <source>
        <dbReference type="ARBA" id="ARBA00022692"/>
    </source>
</evidence>
<evidence type="ECO:0000313" key="9">
    <source>
        <dbReference type="Proteomes" id="UP000076871"/>
    </source>
</evidence>
<dbReference type="PANTHER" id="PTHR23501">
    <property type="entry name" value="MAJOR FACILITATOR SUPERFAMILY"/>
    <property type="match status" value="1"/>
</dbReference>
<keyword evidence="9" id="KW-1185">Reference proteome</keyword>
<dbReference type="STRING" id="1314785.A0A165EF28"/>